<dbReference type="Pfam" id="PF00027">
    <property type="entry name" value="cNMP_binding"/>
    <property type="match status" value="2"/>
</dbReference>
<dbReference type="SUPFAM" id="SSF51206">
    <property type="entry name" value="cAMP-binding domain-like"/>
    <property type="match status" value="2"/>
</dbReference>
<dbReference type="PANTHER" id="PTHR10217">
    <property type="entry name" value="VOLTAGE AND LIGAND GATED POTASSIUM CHANNEL"/>
    <property type="match status" value="1"/>
</dbReference>
<protein>
    <submittedName>
        <fullName evidence="2">Cyclic nucleotide-binding protein</fullName>
    </submittedName>
</protein>
<dbReference type="Gene3D" id="2.60.120.10">
    <property type="entry name" value="Jelly Rolls"/>
    <property type="match status" value="2"/>
</dbReference>
<dbReference type="InterPro" id="IPR018490">
    <property type="entry name" value="cNMP-bd_dom_sf"/>
</dbReference>
<dbReference type="InterPro" id="IPR000595">
    <property type="entry name" value="cNMP-bd_dom"/>
</dbReference>
<reference evidence="2 3" key="1">
    <citation type="submission" date="2015-11" db="EMBL/GenBank/DDBJ databases">
        <title>Genomic analysis of 38 Legionella species identifies large and diverse effector repertoires.</title>
        <authorList>
            <person name="Burstein D."/>
            <person name="Amaro F."/>
            <person name="Zusman T."/>
            <person name="Lifshitz Z."/>
            <person name="Cohen O."/>
            <person name="Gilbert J.A."/>
            <person name="Pupko T."/>
            <person name="Shuman H.A."/>
            <person name="Segal G."/>
        </authorList>
    </citation>
    <scope>NUCLEOTIDE SEQUENCE [LARGE SCALE GENOMIC DNA]</scope>
    <source>
        <strain evidence="2 3">ATCC 51914</strain>
    </source>
</reference>
<evidence type="ECO:0000313" key="3">
    <source>
        <dbReference type="Proteomes" id="UP000054729"/>
    </source>
</evidence>
<keyword evidence="3" id="KW-1185">Reference proteome</keyword>
<feature type="domain" description="Cyclic nucleotide-binding" evidence="1">
    <location>
        <begin position="20"/>
        <end position="127"/>
    </location>
</feature>
<evidence type="ECO:0000259" key="1">
    <source>
        <dbReference type="PROSITE" id="PS50042"/>
    </source>
</evidence>
<dbReference type="InterPro" id="IPR014710">
    <property type="entry name" value="RmlC-like_jellyroll"/>
</dbReference>
<name>A0A0W1A787_9GAMM</name>
<dbReference type="PANTHER" id="PTHR10217:SF435">
    <property type="entry name" value="POTASSIUM VOLTAGE-GATED CHANNEL PROTEIN EAG"/>
    <property type="match status" value="1"/>
</dbReference>
<dbReference type="GO" id="GO:0005249">
    <property type="term" value="F:voltage-gated potassium channel activity"/>
    <property type="evidence" value="ECO:0007669"/>
    <property type="project" value="TreeGrafter"/>
</dbReference>
<gene>
    <name evidence="2" type="ORF">Lwal_1937</name>
</gene>
<dbReference type="SMART" id="SM00100">
    <property type="entry name" value="cNMP"/>
    <property type="match status" value="2"/>
</dbReference>
<dbReference type="STRING" id="66969.Lwal_1937"/>
<organism evidence="2 3">
    <name type="scientific">Legionella waltersii</name>
    <dbReference type="NCBI Taxonomy" id="66969"/>
    <lineage>
        <taxon>Bacteria</taxon>
        <taxon>Pseudomonadati</taxon>
        <taxon>Pseudomonadota</taxon>
        <taxon>Gammaproteobacteria</taxon>
        <taxon>Legionellales</taxon>
        <taxon>Legionellaceae</taxon>
        <taxon>Legionella</taxon>
    </lineage>
</organism>
<dbReference type="EMBL" id="LNZB01000048">
    <property type="protein sequence ID" value="KTD77160.1"/>
    <property type="molecule type" value="Genomic_DNA"/>
</dbReference>
<dbReference type="CDD" id="cd00038">
    <property type="entry name" value="CAP_ED"/>
    <property type="match status" value="2"/>
</dbReference>
<dbReference type="InterPro" id="IPR050818">
    <property type="entry name" value="KCNH_animal-type"/>
</dbReference>
<sequence length="397" mass="45667">MDKKNLSIKDRESLIEQYPLFSLLNPDEIHQLALITVEQFYEPGTRIVKKGDVIDSVYLIVSGIAAVVENVQEENRALTIATLKEGDGISLNATGFFTENGIRSADVIAKTAMTLLKIDVLHFNDFLNRSRPNSSVSSMKNVNEKFLLMNFMKSMHLLHCLTNSDIREVAHKVRRCTFQTGEMLCRERDPAAAIFFLISGEVSIHSDDHSSQKQSRTVKAPAMLGEPTYLQDGVCMVSVIANNTCDCFMITKDEMLKWMTFDKQRNELLRLSRIEELVYEPISDVVESKTNDSRKHFVALYHKQLKKHVSISQEQFKIWNEINGQKNIKTIQQKTQSIGLMGIYKFLESMRAKGFAKLVTFELYRPRNEHSILTRLVHQLKNLFRQDFRKAPRSRQQ</sequence>
<feature type="domain" description="Cyclic nucleotide-binding" evidence="1">
    <location>
        <begin position="157"/>
        <end position="259"/>
    </location>
</feature>
<dbReference type="PATRIC" id="fig|66969.6.peg.2114"/>
<accession>A0A0W1A787</accession>
<dbReference type="GO" id="GO:0042391">
    <property type="term" value="P:regulation of membrane potential"/>
    <property type="evidence" value="ECO:0007669"/>
    <property type="project" value="TreeGrafter"/>
</dbReference>
<dbReference type="Proteomes" id="UP000054729">
    <property type="component" value="Unassembled WGS sequence"/>
</dbReference>
<comment type="caution">
    <text evidence="2">The sequence shown here is derived from an EMBL/GenBank/DDBJ whole genome shotgun (WGS) entry which is preliminary data.</text>
</comment>
<dbReference type="AlphaFoldDB" id="A0A0W1A787"/>
<dbReference type="RefSeq" id="WP_162264102.1">
    <property type="nucleotide sequence ID" value="NZ_CAAAIQ010000011.1"/>
</dbReference>
<dbReference type="PROSITE" id="PS50042">
    <property type="entry name" value="CNMP_BINDING_3"/>
    <property type="match status" value="2"/>
</dbReference>
<proteinExistence type="predicted"/>
<dbReference type="GO" id="GO:0005886">
    <property type="term" value="C:plasma membrane"/>
    <property type="evidence" value="ECO:0007669"/>
    <property type="project" value="TreeGrafter"/>
</dbReference>
<evidence type="ECO:0000313" key="2">
    <source>
        <dbReference type="EMBL" id="KTD77160.1"/>
    </source>
</evidence>